<keyword evidence="7 8" id="KW-0456">Lyase</keyword>
<evidence type="ECO:0000313" key="11">
    <source>
        <dbReference type="Proteomes" id="UP001529245"/>
    </source>
</evidence>
<comment type="caution">
    <text evidence="10">The sequence shown here is derived from an EMBL/GenBank/DDBJ whole genome shotgun (WGS) entry which is preliminary data.</text>
</comment>
<dbReference type="InterPro" id="IPR016040">
    <property type="entry name" value="NAD(P)-bd_dom"/>
</dbReference>
<dbReference type="PROSITE" id="PS00061">
    <property type="entry name" value="ADH_SHORT"/>
    <property type="match status" value="1"/>
</dbReference>
<evidence type="ECO:0000256" key="7">
    <source>
        <dbReference type="ARBA" id="ARBA00023239"/>
    </source>
</evidence>
<comment type="similarity">
    <text evidence="3 8">Belongs to the NAD(P)-dependent epimerase/dehydratase family. dTDP-glucose dehydratase subfamily.</text>
</comment>
<dbReference type="PANTHER" id="PTHR43000">
    <property type="entry name" value="DTDP-D-GLUCOSE 4,6-DEHYDRATASE-RELATED"/>
    <property type="match status" value="1"/>
</dbReference>
<dbReference type="CDD" id="cd05246">
    <property type="entry name" value="dTDP_GD_SDR_e"/>
    <property type="match status" value="1"/>
</dbReference>
<accession>A0ABT6Y186</accession>
<organism evidence="10 11">
    <name type="scientific">Alicyclobacillus sendaiensis PA2</name>
    <dbReference type="NCBI Taxonomy" id="3029425"/>
    <lineage>
        <taxon>Bacteria</taxon>
        <taxon>Bacillati</taxon>
        <taxon>Bacillota</taxon>
        <taxon>Bacilli</taxon>
        <taxon>Bacillales</taxon>
        <taxon>Alicyclobacillaceae</taxon>
        <taxon>Alicyclobacillus</taxon>
    </lineage>
</organism>
<dbReference type="Gene3D" id="3.90.25.10">
    <property type="entry name" value="UDP-galactose 4-epimerase, domain 1"/>
    <property type="match status" value="1"/>
</dbReference>
<dbReference type="EMBL" id="JASGCB010000032">
    <property type="protein sequence ID" value="MDI9261080.1"/>
    <property type="molecule type" value="Genomic_DNA"/>
</dbReference>
<dbReference type="Proteomes" id="UP001529245">
    <property type="component" value="Unassembled WGS sequence"/>
</dbReference>
<name>A0ABT6Y186_ALISE</name>
<evidence type="ECO:0000256" key="8">
    <source>
        <dbReference type="RuleBase" id="RU004473"/>
    </source>
</evidence>
<protein>
    <recommendedName>
        <fullName evidence="5 8">dTDP-glucose 4,6-dehydratase</fullName>
        <ecNumber evidence="4 8">4.2.1.46</ecNumber>
    </recommendedName>
</protein>
<evidence type="ECO:0000256" key="3">
    <source>
        <dbReference type="ARBA" id="ARBA00008178"/>
    </source>
</evidence>
<dbReference type="SUPFAM" id="SSF51735">
    <property type="entry name" value="NAD(P)-binding Rossmann-fold domains"/>
    <property type="match status" value="1"/>
</dbReference>
<gene>
    <name evidence="10" type="primary">rfbB</name>
    <name evidence="10" type="ORF">QID03_13015</name>
</gene>
<sequence>MKLLITGGAGFIGSNFVRYIRQTHPEDVIVNVDALTYAGNLSNLSDIDEGEHYTFFKADITDVAAIDDIVADGFDVIVNFAAESHVDRSILEPGAFVRTNVMGTQVLLDAARRHGVQRFVQISTDEVYGTLGPDDVPFTETTPLRPNSPYSASKAGADLLVRAYHETYGMHVNITRCSNNYGPYQFPEKLIPLMITNALEDKPLPVYGDGLQIRDWLHVWDHCAGIDLVIRHGRSGEVYNIGGSNERTNLDVVRTILRYLGKPETLIRHVEDRPGHDRRYAIDATKIRSELGWQPKYAFEDGIRETIEWYLTHRQWWEEVRTGAYREYYTKLYGARLGETST</sequence>
<dbReference type="RefSeq" id="WP_283204488.1">
    <property type="nucleotide sequence ID" value="NZ_JASGCB010000032.1"/>
</dbReference>
<evidence type="ECO:0000256" key="2">
    <source>
        <dbReference type="ARBA" id="ARBA00001911"/>
    </source>
</evidence>
<evidence type="ECO:0000256" key="6">
    <source>
        <dbReference type="ARBA" id="ARBA00023027"/>
    </source>
</evidence>
<evidence type="ECO:0000256" key="4">
    <source>
        <dbReference type="ARBA" id="ARBA00011990"/>
    </source>
</evidence>
<evidence type="ECO:0000256" key="1">
    <source>
        <dbReference type="ARBA" id="ARBA00001539"/>
    </source>
</evidence>
<feature type="domain" description="NAD(P)-binding" evidence="9">
    <location>
        <begin position="4"/>
        <end position="306"/>
    </location>
</feature>
<keyword evidence="6" id="KW-0520">NAD</keyword>
<comment type="catalytic activity">
    <reaction evidence="1 8">
        <text>dTDP-alpha-D-glucose = dTDP-4-dehydro-6-deoxy-alpha-D-glucose + H2O</text>
        <dbReference type="Rhea" id="RHEA:17221"/>
        <dbReference type="ChEBI" id="CHEBI:15377"/>
        <dbReference type="ChEBI" id="CHEBI:57477"/>
        <dbReference type="ChEBI" id="CHEBI:57649"/>
        <dbReference type="EC" id="4.2.1.46"/>
    </reaction>
</comment>
<dbReference type="EC" id="4.2.1.46" evidence="4 8"/>
<dbReference type="GO" id="GO:0008460">
    <property type="term" value="F:dTDP-glucose 4,6-dehydratase activity"/>
    <property type="evidence" value="ECO:0007669"/>
    <property type="project" value="UniProtKB-EC"/>
</dbReference>
<dbReference type="InterPro" id="IPR020904">
    <property type="entry name" value="Sc_DH/Rdtase_CS"/>
</dbReference>
<evidence type="ECO:0000313" key="10">
    <source>
        <dbReference type="EMBL" id="MDI9261080.1"/>
    </source>
</evidence>
<dbReference type="Pfam" id="PF16363">
    <property type="entry name" value="GDP_Man_Dehyd"/>
    <property type="match status" value="1"/>
</dbReference>
<evidence type="ECO:0000259" key="9">
    <source>
        <dbReference type="Pfam" id="PF16363"/>
    </source>
</evidence>
<dbReference type="InterPro" id="IPR036291">
    <property type="entry name" value="NAD(P)-bd_dom_sf"/>
</dbReference>
<keyword evidence="11" id="KW-1185">Reference proteome</keyword>
<dbReference type="InterPro" id="IPR005888">
    <property type="entry name" value="dTDP_Gluc_deHydtase"/>
</dbReference>
<reference evidence="10 11" key="1">
    <citation type="submission" date="2023-04" db="EMBL/GenBank/DDBJ databases">
        <title>A. sendaiensis sub sp. chiapanensis a novel subspecie with specific adaptation in bacterial cell wall isolated from an active volcano.</title>
        <authorList>
            <person name="Alvarez Gutierrez P.E."/>
            <person name="Ortiz Cortes L.Y."/>
        </authorList>
    </citation>
    <scope>NUCLEOTIDE SEQUENCE [LARGE SCALE GENOMIC DNA]</scope>
    <source>
        <strain evidence="10 11">PA2</strain>
    </source>
</reference>
<dbReference type="NCBIfam" id="TIGR01181">
    <property type="entry name" value="dTDP_gluc_dehyt"/>
    <property type="match status" value="1"/>
</dbReference>
<dbReference type="Gene3D" id="3.40.50.720">
    <property type="entry name" value="NAD(P)-binding Rossmann-like Domain"/>
    <property type="match status" value="1"/>
</dbReference>
<evidence type="ECO:0000256" key="5">
    <source>
        <dbReference type="ARBA" id="ARBA00016977"/>
    </source>
</evidence>
<proteinExistence type="inferred from homology"/>
<comment type="cofactor">
    <cofactor evidence="2 8">
        <name>NAD(+)</name>
        <dbReference type="ChEBI" id="CHEBI:57540"/>
    </cofactor>
</comment>